<evidence type="ECO:0000313" key="8">
    <source>
        <dbReference type="EMBL" id="PJE67381.1"/>
    </source>
</evidence>
<dbReference type="Pfam" id="PF01256">
    <property type="entry name" value="Carb_kinase"/>
    <property type="match status" value="1"/>
</dbReference>
<evidence type="ECO:0000313" key="9">
    <source>
        <dbReference type="Proteomes" id="UP000231474"/>
    </source>
</evidence>
<keyword evidence="3 6" id="KW-0521">NADP</keyword>
<evidence type="ECO:0000256" key="4">
    <source>
        <dbReference type="ARBA" id="ARBA00023027"/>
    </source>
</evidence>
<evidence type="ECO:0000259" key="7">
    <source>
        <dbReference type="PROSITE" id="PS51383"/>
    </source>
</evidence>
<protein>
    <recommendedName>
        <fullName evidence="6">ADP-dependent (S)-NAD(P)H-hydrate dehydratase</fullName>
        <ecNumber evidence="6">4.2.1.136</ecNumber>
    </recommendedName>
    <alternativeName>
        <fullName evidence="6">ADP-dependent NAD(P)HX dehydratase</fullName>
    </alternativeName>
</protein>
<feature type="binding site" evidence="6">
    <location>
        <position position="99"/>
    </location>
    <ligand>
        <name>(6S)-NADPHX</name>
        <dbReference type="ChEBI" id="CHEBI:64076"/>
    </ligand>
</feature>
<keyword evidence="1 6" id="KW-0547">Nucleotide-binding</keyword>
<feature type="domain" description="YjeF C-terminal" evidence="7">
    <location>
        <begin position="4"/>
        <end position="267"/>
    </location>
</feature>
<comment type="caution">
    <text evidence="8">The sequence shown here is derived from an EMBL/GenBank/DDBJ whole genome shotgun (WGS) entry which is preliminary data.</text>
</comment>
<comment type="catalytic activity">
    <reaction evidence="6">
        <text>(6S)-NADHX + ADP = AMP + phosphate + NADH + H(+)</text>
        <dbReference type="Rhea" id="RHEA:32223"/>
        <dbReference type="ChEBI" id="CHEBI:15378"/>
        <dbReference type="ChEBI" id="CHEBI:43474"/>
        <dbReference type="ChEBI" id="CHEBI:57945"/>
        <dbReference type="ChEBI" id="CHEBI:64074"/>
        <dbReference type="ChEBI" id="CHEBI:456215"/>
        <dbReference type="ChEBI" id="CHEBI:456216"/>
        <dbReference type="EC" id="4.2.1.136"/>
    </reaction>
</comment>
<dbReference type="PANTHER" id="PTHR12592:SF0">
    <property type="entry name" value="ATP-DEPENDENT (S)-NAD(P)H-HYDRATE DEHYDRATASE"/>
    <property type="match status" value="1"/>
</dbReference>
<dbReference type="GO" id="GO:0005524">
    <property type="term" value="F:ATP binding"/>
    <property type="evidence" value="ECO:0007669"/>
    <property type="project" value="UniProtKB-KW"/>
</dbReference>
<dbReference type="PROSITE" id="PS51383">
    <property type="entry name" value="YJEF_C_3"/>
    <property type="match status" value="1"/>
</dbReference>
<dbReference type="EC" id="4.2.1.136" evidence="6"/>
<comment type="catalytic activity">
    <reaction evidence="6">
        <text>(6S)-NADPHX + ADP = AMP + phosphate + NADPH + H(+)</text>
        <dbReference type="Rhea" id="RHEA:32235"/>
        <dbReference type="ChEBI" id="CHEBI:15378"/>
        <dbReference type="ChEBI" id="CHEBI:43474"/>
        <dbReference type="ChEBI" id="CHEBI:57783"/>
        <dbReference type="ChEBI" id="CHEBI:64076"/>
        <dbReference type="ChEBI" id="CHEBI:456215"/>
        <dbReference type="ChEBI" id="CHEBI:456216"/>
        <dbReference type="EC" id="4.2.1.136"/>
    </reaction>
</comment>
<dbReference type="NCBIfam" id="TIGR00196">
    <property type="entry name" value="yjeF_cterm"/>
    <property type="match status" value="1"/>
</dbReference>
<comment type="caution">
    <text evidence="6">Lacks conserved residue(s) required for the propagation of feature annotation.</text>
</comment>
<comment type="similarity">
    <text evidence="6">Belongs to the NnrD/CARKD family.</text>
</comment>
<dbReference type="InterPro" id="IPR029056">
    <property type="entry name" value="Ribokinase-like"/>
</dbReference>
<sequence length="269" mass="29915">MREFKEEELKKLYLPPKDSHKGQNGKLTIVGGSKLFHGASLWALKVASRIVDMVFYASVPENNELTNRLKSEIFDFIAVPREKVEEYIEESDAILIGPGLPREEGREEDEEPTRNLTKRLLKKFSEKKWVIDAGSLTEIEPEWLNQNCLVTPHRKEFESLFGKEVDVAEMAKKYGCVVLLKGPTDIICSPKEQRISLGGNAGMTKGGTGDVLAGLAAALACKNDLFLSACAASFIAKRAGEELFKKVGHYFNASDLAEKVPEILGEYFC</sequence>
<keyword evidence="5 6" id="KW-0456">Lyase</keyword>
<evidence type="ECO:0000256" key="3">
    <source>
        <dbReference type="ARBA" id="ARBA00022857"/>
    </source>
</evidence>
<dbReference type="HAMAP" id="MF_01965">
    <property type="entry name" value="NADHX_dehydratase"/>
    <property type="match status" value="1"/>
</dbReference>
<dbReference type="GO" id="GO:0046496">
    <property type="term" value="P:nicotinamide nucleotide metabolic process"/>
    <property type="evidence" value="ECO:0007669"/>
    <property type="project" value="UniProtKB-UniRule"/>
</dbReference>
<feature type="binding site" evidence="6">
    <location>
        <position position="209"/>
    </location>
    <ligand>
        <name>AMP</name>
        <dbReference type="ChEBI" id="CHEBI:456215"/>
    </ligand>
</feature>
<dbReference type="EMBL" id="PFEK01000054">
    <property type="protein sequence ID" value="PJE67381.1"/>
    <property type="molecule type" value="Genomic_DNA"/>
</dbReference>
<keyword evidence="4 6" id="KW-0520">NAD</keyword>
<dbReference type="Proteomes" id="UP000231474">
    <property type="component" value="Unassembled WGS sequence"/>
</dbReference>
<dbReference type="PROSITE" id="PS01049">
    <property type="entry name" value="YJEF_C_1"/>
    <property type="match status" value="1"/>
</dbReference>
<keyword evidence="2 6" id="KW-0067">ATP-binding</keyword>
<name>A0A2M8L361_9BACT</name>
<comment type="subunit">
    <text evidence="6">Homotetramer.</text>
</comment>
<dbReference type="PANTHER" id="PTHR12592">
    <property type="entry name" value="ATP-DEPENDENT (S)-NAD(P)H-HYDRATE DEHYDRATASE FAMILY MEMBER"/>
    <property type="match status" value="1"/>
</dbReference>
<dbReference type="GO" id="GO:0052855">
    <property type="term" value="F:ADP-dependent NAD(P)H-hydrate dehydratase activity"/>
    <property type="evidence" value="ECO:0007669"/>
    <property type="project" value="UniProtKB-UniRule"/>
</dbReference>
<dbReference type="GO" id="GO:0110051">
    <property type="term" value="P:metabolite repair"/>
    <property type="evidence" value="ECO:0007669"/>
    <property type="project" value="TreeGrafter"/>
</dbReference>
<comment type="function">
    <text evidence="6">Catalyzes the dehydration of the S-form of NAD(P)HX at the expense of ADP, which is converted to AMP. Together with NAD(P)HX epimerase, which catalyzes the epimerization of the S- and R-forms, the enzyme allows the repair of both epimers of NAD(P)HX, a damaged form of NAD(P)H that is a result of enzymatic or heat-dependent hydration.</text>
</comment>
<dbReference type="InterPro" id="IPR000631">
    <property type="entry name" value="CARKD"/>
</dbReference>
<feature type="binding site" evidence="6">
    <location>
        <position position="39"/>
    </location>
    <ligand>
        <name>(6S)-NADPHX</name>
        <dbReference type="ChEBI" id="CHEBI:64076"/>
    </ligand>
</feature>
<feature type="binding site" evidence="6">
    <location>
        <position position="153"/>
    </location>
    <ligand>
        <name>(6S)-NADPHX</name>
        <dbReference type="ChEBI" id="CHEBI:64076"/>
    </ligand>
</feature>
<proteinExistence type="inferred from homology"/>
<evidence type="ECO:0000256" key="6">
    <source>
        <dbReference type="HAMAP-Rule" id="MF_01965"/>
    </source>
</evidence>
<accession>A0A2M8L361</accession>
<dbReference type="InterPro" id="IPR017953">
    <property type="entry name" value="Carbohydrate_kinase_pred_CS"/>
</dbReference>
<evidence type="ECO:0000256" key="5">
    <source>
        <dbReference type="ARBA" id="ARBA00023239"/>
    </source>
</evidence>
<feature type="binding site" evidence="6">
    <location>
        <position position="210"/>
    </location>
    <ligand>
        <name>(6S)-NADPHX</name>
        <dbReference type="ChEBI" id="CHEBI:64076"/>
    </ligand>
</feature>
<evidence type="ECO:0000256" key="2">
    <source>
        <dbReference type="ARBA" id="ARBA00022840"/>
    </source>
</evidence>
<reference evidence="9" key="1">
    <citation type="submission" date="2017-09" db="EMBL/GenBank/DDBJ databases">
        <title>Depth-based differentiation of microbial function through sediment-hosted aquifers and enrichment of novel symbionts in the deep terrestrial subsurface.</title>
        <authorList>
            <person name="Probst A.J."/>
            <person name="Ladd B."/>
            <person name="Jarett J.K."/>
            <person name="Geller-Mcgrath D.E."/>
            <person name="Sieber C.M.K."/>
            <person name="Emerson J.B."/>
            <person name="Anantharaman K."/>
            <person name="Thomas B.C."/>
            <person name="Malmstrom R."/>
            <person name="Stieglmeier M."/>
            <person name="Klingl A."/>
            <person name="Woyke T."/>
            <person name="Ryan C.M."/>
            <person name="Banfield J.F."/>
        </authorList>
    </citation>
    <scope>NUCLEOTIDE SEQUENCE [LARGE SCALE GENOMIC DNA]</scope>
</reference>
<gene>
    <name evidence="6" type="primary">nnrD</name>
    <name evidence="8" type="ORF">COU95_02760</name>
</gene>
<evidence type="ECO:0000256" key="1">
    <source>
        <dbReference type="ARBA" id="ARBA00022741"/>
    </source>
</evidence>
<dbReference type="SUPFAM" id="SSF53613">
    <property type="entry name" value="Ribokinase-like"/>
    <property type="match status" value="1"/>
</dbReference>
<dbReference type="CDD" id="cd01171">
    <property type="entry name" value="YXKO-related"/>
    <property type="match status" value="1"/>
</dbReference>
<comment type="cofactor">
    <cofactor evidence="6">
        <name>Mg(2+)</name>
        <dbReference type="ChEBI" id="CHEBI:18420"/>
    </cofactor>
</comment>
<dbReference type="Gene3D" id="3.40.1190.20">
    <property type="match status" value="1"/>
</dbReference>
<dbReference type="AlphaFoldDB" id="A0A2M8L361"/>
<organism evidence="8 9">
    <name type="scientific">Candidatus Shapirobacteria bacterium CG10_big_fil_rev_8_21_14_0_10_40_9</name>
    <dbReference type="NCBI Taxonomy" id="1974888"/>
    <lineage>
        <taxon>Bacteria</taxon>
        <taxon>Candidatus Shapironibacteriota</taxon>
    </lineage>
</organism>